<feature type="compositionally biased region" description="Polar residues" evidence="5">
    <location>
        <begin position="104"/>
        <end position="114"/>
    </location>
</feature>
<feature type="compositionally biased region" description="Polar residues" evidence="5">
    <location>
        <begin position="209"/>
        <end position="219"/>
    </location>
</feature>
<protein>
    <recommendedName>
        <fullName evidence="6">PWWP domain-containing protein</fullName>
    </recommendedName>
</protein>
<dbReference type="SUPFAM" id="SSF63748">
    <property type="entry name" value="Tudor/PWWP/MBT"/>
    <property type="match status" value="1"/>
</dbReference>
<feature type="compositionally biased region" description="Basic and acidic residues" evidence="5">
    <location>
        <begin position="445"/>
        <end position="455"/>
    </location>
</feature>
<feature type="compositionally biased region" description="Basic and acidic residues" evidence="5">
    <location>
        <begin position="228"/>
        <end position="237"/>
    </location>
</feature>
<dbReference type="Pfam" id="PF11467">
    <property type="entry name" value="LEDGF"/>
    <property type="match status" value="1"/>
</dbReference>
<dbReference type="InterPro" id="IPR000313">
    <property type="entry name" value="PWWP_dom"/>
</dbReference>
<feature type="domain" description="PWWP" evidence="6">
    <location>
        <begin position="9"/>
        <end position="66"/>
    </location>
</feature>
<dbReference type="InterPro" id="IPR035441">
    <property type="entry name" value="TFIIS/LEDGF_dom_sf"/>
</dbReference>
<dbReference type="Gene3D" id="2.30.30.140">
    <property type="match status" value="1"/>
</dbReference>
<feature type="compositionally biased region" description="Low complexity" evidence="5">
    <location>
        <begin position="238"/>
        <end position="317"/>
    </location>
</feature>
<organism evidence="7">
    <name type="scientific">Scylla olivacea</name>
    <name type="common">Orange mud crab</name>
    <name type="synonym">Cancer olivacea</name>
    <dbReference type="NCBI Taxonomy" id="85551"/>
    <lineage>
        <taxon>Eukaryota</taxon>
        <taxon>Metazoa</taxon>
        <taxon>Ecdysozoa</taxon>
        <taxon>Arthropoda</taxon>
        <taxon>Crustacea</taxon>
        <taxon>Multicrustacea</taxon>
        <taxon>Malacostraca</taxon>
        <taxon>Eumalacostraca</taxon>
        <taxon>Eucarida</taxon>
        <taxon>Decapoda</taxon>
        <taxon>Pleocyemata</taxon>
        <taxon>Brachyura</taxon>
        <taxon>Eubrachyura</taxon>
        <taxon>Portunoidea</taxon>
        <taxon>Portunidae</taxon>
        <taxon>Portuninae</taxon>
        <taxon>Scylla</taxon>
    </lineage>
</organism>
<dbReference type="PROSITE" id="PS50812">
    <property type="entry name" value="PWWP"/>
    <property type="match status" value="1"/>
</dbReference>
<sequence length="668" mass="72103">MPKKDVFKPGDPVFAKVKGYPHWPARVENFEPDPSGKALKKYPVLFYGTYETATLKPDDIYPYEENLEKFGKAQKRKGFNEGLWQIVHNPNFDPNIPIPPEILASSNSAPNTPRTPLGKPGTKTVDSTPVDGVKIKAEESDEEVADLVIDESSGKEKRAGRKRKRQDSDGTPAEVKKTPKDTPKQTRGLQKETPKDTPKTRLGAKEGQATETAEPQVSRSGRLIKPKKFLDEGEEASRPPSAAATPTSAPVGTPVGAPGTPASGTPATRATLAPTPATTPVSTHTSVPESDASSVSSSAPNSAAAAAPSSGVAPSAAGEDTPTPADTPVSKAPAEASLPEGKDTPVNNTNAIKTPSSPPPPAATNKKRLSQATAEETPATPEVSTPTAPPPKKRGRPAKNRDVDASPKVAANSVSTPKTPASQDTTSKSFSPATKALGDSVKQLPAREKGKNQLKQNEIELPKETDVSSKQTFLKLKTDIESGTLNADELKELSKASEKDEMHAAIVEENRRYTETCKAKTLDMEAQLLDLDQKIREALSVTNPRKDDAKLYLEKMSKLVISGLMLKKNPHVVDAIKKCRRYKYDDEVRLKADMVYNRFKLLFVVPESQEWDTMFAEKVAEFDDACHRSGISEESKISLVRDPTHHIEGPQEEAGKRGKENTSPLSKS</sequence>
<feature type="region of interest" description="Disordered" evidence="5">
    <location>
        <begin position="634"/>
        <end position="668"/>
    </location>
</feature>
<evidence type="ECO:0000256" key="1">
    <source>
        <dbReference type="ARBA" id="ARBA00004123"/>
    </source>
</evidence>
<evidence type="ECO:0000256" key="4">
    <source>
        <dbReference type="ARBA" id="ARBA00023242"/>
    </source>
</evidence>
<proteinExistence type="inferred from homology"/>
<dbReference type="GO" id="GO:0005634">
    <property type="term" value="C:nucleus"/>
    <property type="evidence" value="ECO:0007669"/>
    <property type="project" value="UniProtKB-SubCell"/>
</dbReference>
<accession>A0A0P4WAJ9</accession>
<reference evidence="7" key="1">
    <citation type="submission" date="2015-09" db="EMBL/GenBank/DDBJ databases">
        <title>Scylla olivacea transcriptome.</title>
        <authorList>
            <person name="Ikhwanuddin M."/>
        </authorList>
    </citation>
    <scope>NUCLEOTIDE SEQUENCE</scope>
</reference>
<evidence type="ECO:0000256" key="5">
    <source>
        <dbReference type="SAM" id="MobiDB-lite"/>
    </source>
</evidence>
<evidence type="ECO:0000256" key="2">
    <source>
        <dbReference type="ARBA" id="ARBA00005309"/>
    </source>
</evidence>
<dbReference type="Gene3D" id="1.20.930.10">
    <property type="entry name" value="Conserved domain common to transcription factors TFIIS, elongin A, CRSP70"/>
    <property type="match status" value="1"/>
</dbReference>
<evidence type="ECO:0000313" key="7">
    <source>
        <dbReference type="EMBL" id="JAI65501.1"/>
    </source>
</evidence>
<dbReference type="CDD" id="cd05834">
    <property type="entry name" value="PWWP_HRP"/>
    <property type="match status" value="1"/>
</dbReference>
<feature type="compositionally biased region" description="Basic and acidic residues" evidence="5">
    <location>
        <begin position="642"/>
        <end position="660"/>
    </location>
</feature>
<dbReference type="PANTHER" id="PTHR12550:SF70">
    <property type="entry name" value="JIL-1 ANCHORING AND STABILIZING PROTEIN, ISOFORM A"/>
    <property type="match status" value="1"/>
</dbReference>
<dbReference type="InterPro" id="IPR036218">
    <property type="entry name" value="HIVI-bd_sf"/>
</dbReference>
<dbReference type="SUPFAM" id="SSF140576">
    <property type="entry name" value="HIV integrase-binding domain"/>
    <property type="match status" value="1"/>
</dbReference>
<evidence type="ECO:0000259" key="6">
    <source>
        <dbReference type="PROSITE" id="PS50812"/>
    </source>
</evidence>
<evidence type="ECO:0000256" key="3">
    <source>
        <dbReference type="ARBA" id="ARBA00023054"/>
    </source>
</evidence>
<dbReference type="SMART" id="SM00293">
    <property type="entry name" value="PWWP"/>
    <property type="match status" value="1"/>
</dbReference>
<keyword evidence="4" id="KW-0539">Nucleus</keyword>
<feature type="compositionally biased region" description="Acidic residues" evidence="5">
    <location>
        <begin position="139"/>
        <end position="149"/>
    </location>
</feature>
<dbReference type="PANTHER" id="PTHR12550">
    <property type="entry name" value="HEPATOMA-DERIVED GROWTH FACTOR-RELATED"/>
    <property type="match status" value="1"/>
</dbReference>
<dbReference type="EMBL" id="GDRN01059340">
    <property type="protein sequence ID" value="JAI65501.1"/>
    <property type="molecule type" value="Transcribed_RNA"/>
</dbReference>
<dbReference type="InterPro" id="IPR021567">
    <property type="entry name" value="LEDGF_IBD"/>
</dbReference>
<comment type="similarity">
    <text evidence="2">Belongs to the HDGF family.</text>
</comment>
<comment type="subcellular location">
    <subcellularLocation>
        <location evidence="1">Nucleus</location>
    </subcellularLocation>
</comment>
<name>A0A0P4WAJ9_SCYOL</name>
<feature type="region of interest" description="Disordered" evidence="5">
    <location>
        <begin position="97"/>
        <end position="455"/>
    </location>
</feature>
<keyword evidence="3" id="KW-0175">Coiled coil</keyword>
<feature type="compositionally biased region" description="Basic and acidic residues" evidence="5">
    <location>
        <begin position="174"/>
        <end position="199"/>
    </location>
</feature>
<feature type="compositionally biased region" description="Polar residues" evidence="5">
    <location>
        <begin position="412"/>
        <end position="432"/>
    </location>
</feature>
<dbReference type="Pfam" id="PF00855">
    <property type="entry name" value="PWWP"/>
    <property type="match status" value="1"/>
</dbReference>
<dbReference type="AlphaFoldDB" id="A0A0P4WAJ9"/>